<dbReference type="EMBL" id="JAIWYP010000001">
    <property type="protein sequence ID" value="KAH3893242.1"/>
    <property type="molecule type" value="Genomic_DNA"/>
</dbReference>
<reference evidence="3" key="2">
    <citation type="submission" date="2020-11" db="EMBL/GenBank/DDBJ databases">
        <authorList>
            <person name="McCartney M.A."/>
            <person name="Auch B."/>
            <person name="Kono T."/>
            <person name="Mallez S."/>
            <person name="Becker A."/>
            <person name="Gohl D.M."/>
            <person name="Silverstein K.A.T."/>
            <person name="Koren S."/>
            <person name="Bechman K.B."/>
            <person name="Herman A."/>
            <person name="Abrahante J.E."/>
            <person name="Garbe J."/>
        </authorList>
    </citation>
    <scope>NUCLEOTIDE SEQUENCE</scope>
    <source>
        <strain evidence="3">Duluth1</strain>
        <tissue evidence="3">Whole animal</tissue>
    </source>
</reference>
<feature type="transmembrane region" description="Helical" evidence="2">
    <location>
        <begin position="18"/>
        <end position="42"/>
    </location>
</feature>
<name>A0A9D4NBA3_DREPO</name>
<feature type="region of interest" description="Disordered" evidence="1">
    <location>
        <begin position="47"/>
        <end position="66"/>
    </location>
</feature>
<evidence type="ECO:0000313" key="4">
    <source>
        <dbReference type="Proteomes" id="UP000828390"/>
    </source>
</evidence>
<organism evidence="3 4">
    <name type="scientific">Dreissena polymorpha</name>
    <name type="common">Zebra mussel</name>
    <name type="synonym">Mytilus polymorpha</name>
    <dbReference type="NCBI Taxonomy" id="45954"/>
    <lineage>
        <taxon>Eukaryota</taxon>
        <taxon>Metazoa</taxon>
        <taxon>Spiralia</taxon>
        <taxon>Lophotrochozoa</taxon>
        <taxon>Mollusca</taxon>
        <taxon>Bivalvia</taxon>
        <taxon>Autobranchia</taxon>
        <taxon>Heteroconchia</taxon>
        <taxon>Euheterodonta</taxon>
        <taxon>Imparidentia</taxon>
        <taxon>Neoheterodontei</taxon>
        <taxon>Myida</taxon>
        <taxon>Dreissenoidea</taxon>
        <taxon>Dreissenidae</taxon>
        <taxon>Dreissena</taxon>
    </lineage>
</organism>
<evidence type="ECO:0000313" key="3">
    <source>
        <dbReference type="EMBL" id="KAH3893242.1"/>
    </source>
</evidence>
<proteinExistence type="predicted"/>
<keyword evidence="2" id="KW-1133">Transmembrane helix</keyword>
<accession>A0A9D4NBA3</accession>
<keyword evidence="4" id="KW-1185">Reference proteome</keyword>
<comment type="caution">
    <text evidence="3">The sequence shown here is derived from an EMBL/GenBank/DDBJ whole genome shotgun (WGS) entry which is preliminary data.</text>
</comment>
<evidence type="ECO:0000256" key="1">
    <source>
        <dbReference type="SAM" id="MobiDB-lite"/>
    </source>
</evidence>
<gene>
    <name evidence="3" type="ORF">DPMN_017386</name>
</gene>
<dbReference type="AlphaFoldDB" id="A0A9D4NBA3"/>
<feature type="compositionally biased region" description="Basic and acidic residues" evidence="1">
    <location>
        <begin position="50"/>
        <end position="66"/>
    </location>
</feature>
<evidence type="ECO:0000256" key="2">
    <source>
        <dbReference type="SAM" id="Phobius"/>
    </source>
</evidence>
<protein>
    <submittedName>
        <fullName evidence="3">Uncharacterized protein</fullName>
    </submittedName>
</protein>
<keyword evidence="2" id="KW-0472">Membrane</keyword>
<dbReference type="Gene3D" id="1.10.287.70">
    <property type="match status" value="1"/>
</dbReference>
<keyword evidence="2" id="KW-0812">Transmembrane</keyword>
<sequence length="119" mass="13663">MEQQNADGGEWILWFTRIYVILFVVVFAVFAISLLIAIFLSAHKTIGKQQKKENKNKGTNERDNDALNRKETLKDFMEITLGEQLWVWRCLSFTKCSRCSASVNTVPHKSGEGVHEARM</sequence>
<dbReference type="Proteomes" id="UP000828390">
    <property type="component" value="Unassembled WGS sequence"/>
</dbReference>
<reference evidence="3" key="1">
    <citation type="journal article" date="2019" name="bioRxiv">
        <title>The Genome of the Zebra Mussel, Dreissena polymorpha: A Resource for Invasive Species Research.</title>
        <authorList>
            <person name="McCartney M.A."/>
            <person name="Auch B."/>
            <person name="Kono T."/>
            <person name="Mallez S."/>
            <person name="Zhang Y."/>
            <person name="Obille A."/>
            <person name="Becker A."/>
            <person name="Abrahante J.E."/>
            <person name="Garbe J."/>
            <person name="Badalamenti J.P."/>
            <person name="Herman A."/>
            <person name="Mangelson H."/>
            <person name="Liachko I."/>
            <person name="Sullivan S."/>
            <person name="Sone E.D."/>
            <person name="Koren S."/>
            <person name="Silverstein K.A.T."/>
            <person name="Beckman K.B."/>
            <person name="Gohl D.M."/>
        </authorList>
    </citation>
    <scope>NUCLEOTIDE SEQUENCE</scope>
    <source>
        <strain evidence="3">Duluth1</strain>
        <tissue evidence="3">Whole animal</tissue>
    </source>
</reference>